<keyword evidence="1" id="KW-0472">Membrane</keyword>
<name>A0A4P6ZJR4_9LACO</name>
<dbReference type="Proteomes" id="UP000294321">
    <property type="component" value="Chromosome"/>
</dbReference>
<dbReference type="AlphaFoldDB" id="A0A4P6ZJR4"/>
<protein>
    <submittedName>
        <fullName evidence="2">Uncharacterized protein</fullName>
    </submittedName>
</protein>
<sequence length="158" mass="18916">MWILEILLGLIVAIAFYNLIHHFLVKLPNHKRQLTVKHKIDRIVPMIMDSLKGDHLIPKKKKYLITSKLLSKIWGRDIFAYEFVLNLHFKDDSKLIRFKHYFNDTLLSYCRQHKITTKSGMSLYIVADIWEYRRMTHLDIACIYNSATIDYLKDIHRL</sequence>
<organism evidence="2 3">
    <name type="scientific">Acetilactobacillus jinshanensis</name>
    <dbReference type="NCBI Taxonomy" id="1720083"/>
    <lineage>
        <taxon>Bacteria</taxon>
        <taxon>Bacillati</taxon>
        <taxon>Bacillota</taxon>
        <taxon>Bacilli</taxon>
        <taxon>Lactobacillales</taxon>
        <taxon>Lactobacillaceae</taxon>
        <taxon>Acetilactobacillus</taxon>
    </lineage>
</organism>
<dbReference type="KEGG" id="lji:ELX58_01855"/>
<reference evidence="3" key="1">
    <citation type="submission" date="2018-12" db="EMBL/GenBank/DDBJ databases">
        <title>A new species of lactobacillus.</title>
        <authorList>
            <person name="Jian Y."/>
            <person name="Xin L."/>
            <person name="Hong Z.J."/>
            <person name="Ming L.Z."/>
            <person name="Hong X.Z."/>
        </authorList>
    </citation>
    <scope>NUCLEOTIDE SEQUENCE [LARGE SCALE GENOMIC DNA]</scope>
    <source>
        <strain evidence="3">HSLZ-75</strain>
    </source>
</reference>
<keyword evidence="1" id="KW-1133">Transmembrane helix</keyword>
<keyword evidence="3" id="KW-1185">Reference proteome</keyword>
<evidence type="ECO:0000313" key="2">
    <source>
        <dbReference type="EMBL" id="QBP17916.1"/>
    </source>
</evidence>
<dbReference type="OrthoDB" id="2146119at2"/>
<evidence type="ECO:0000256" key="1">
    <source>
        <dbReference type="SAM" id="Phobius"/>
    </source>
</evidence>
<evidence type="ECO:0000313" key="3">
    <source>
        <dbReference type="Proteomes" id="UP000294321"/>
    </source>
</evidence>
<proteinExistence type="predicted"/>
<feature type="transmembrane region" description="Helical" evidence="1">
    <location>
        <begin position="6"/>
        <end position="25"/>
    </location>
</feature>
<gene>
    <name evidence="2" type="ORF">ELX58_01855</name>
</gene>
<keyword evidence="1" id="KW-0812">Transmembrane</keyword>
<dbReference type="RefSeq" id="WP_133441461.1">
    <property type="nucleotide sequence ID" value="NZ_CP034726.1"/>
</dbReference>
<dbReference type="EMBL" id="CP034726">
    <property type="protein sequence ID" value="QBP17916.1"/>
    <property type="molecule type" value="Genomic_DNA"/>
</dbReference>
<accession>A0A4P6ZJR4</accession>